<evidence type="ECO:0000256" key="2">
    <source>
        <dbReference type="ARBA" id="ARBA00023277"/>
    </source>
</evidence>
<gene>
    <name evidence="5" type="ORF">HPS56_13115</name>
</gene>
<evidence type="ECO:0000313" key="6">
    <source>
        <dbReference type="Proteomes" id="UP000714420"/>
    </source>
</evidence>
<reference evidence="5 6" key="1">
    <citation type="submission" date="2020-05" db="EMBL/GenBank/DDBJ databases">
        <title>Distinct polysaccharide utilization as determinants for interspecies competition between intestinal Prevotella spp.</title>
        <authorList>
            <person name="Galvez E.J.C."/>
            <person name="Iljazovic A."/>
            <person name="Strowig T."/>
        </authorList>
    </citation>
    <scope>NUCLEOTIDE SEQUENCE [LARGE SCALE GENOMIC DNA]</scope>
    <source>
        <strain evidence="5 6">PMUR</strain>
    </source>
</reference>
<evidence type="ECO:0000256" key="3">
    <source>
        <dbReference type="SAM" id="MobiDB-lite"/>
    </source>
</evidence>
<keyword evidence="6" id="KW-1185">Reference proteome</keyword>
<dbReference type="SUPFAM" id="SSF88713">
    <property type="entry name" value="Glycoside hydrolase/deacetylase"/>
    <property type="match status" value="1"/>
</dbReference>
<protein>
    <submittedName>
        <fullName evidence="5">Alpha-amylase</fullName>
    </submittedName>
</protein>
<dbReference type="Gene3D" id="3.20.110.20">
    <property type="match status" value="1"/>
</dbReference>
<comment type="caution">
    <text evidence="5">The sequence shown here is derived from an EMBL/GenBank/DDBJ whole genome shotgun (WGS) entry which is preliminary data.</text>
</comment>
<feature type="domain" description="Glycoside hydrolase family 57 N-terminal" evidence="4">
    <location>
        <begin position="6"/>
        <end position="293"/>
    </location>
</feature>
<feature type="region of interest" description="Disordered" evidence="3">
    <location>
        <begin position="449"/>
        <end position="471"/>
    </location>
</feature>
<feature type="compositionally biased region" description="Basic residues" evidence="3">
    <location>
        <begin position="451"/>
        <end position="461"/>
    </location>
</feature>
<evidence type="ECO:0000259" key="4">
    <source>
        <dbReference type="Pfam" id="PF03065"/>
    </source>
</evidence>
<dbReference type="PANTHER" id="PTHR36306">
    <property type="entry name" value="ALPHA-AMYLASE-RELATED-RELATED"/>
    <property type="match status" value="1"/>
</dbReference>
<evidence type="ECO:0000313" key="5">
    <source>
        <dbReference type="EMBL" id="NPD93251.1"/>
    </source>
</evidence>
<dbReference type="InterPro" id="IPR011330">
    <property type="entry name" value="Glyco_hydro/deAcase_b/a-brl"/>
</dbReference>
<name>A0ABX2ATG7_9BACT</name>
<dbReference type="PANTHER" id="PTHR36306:SF1">
    <property type="entry name" value="ALPHA-AMYLASE-RELATED"/>
    <property type="match status" value="1"/>
</dbReference>
<accession>A0ABX2ATG7</accession>
<keyword evidence="2" id="KW-0119">Carbohydrate metabolism</keyword>
<comment type="similarity">
    <text evidence="1">Belongs to the glycosyl hydrolase 57 family.</text>
</comment>
<organism evidence="5 6">
    <name type="scientific">Xylanibacter muris</name>
    <dbReference type="NCBI Taxonomy" id="2736290"/>
    <lineage>
        <taxon>Bacteria</taxon>
        <taxon>Pseudomonadati</taxon>
        <taxon>Bacteroidota</taxon>
        <taxon>Bacteroidia</taxon>
        <taxon>Bacteroidales</taxon>
        <taxon>Prevotellaceae</taxon>
        <taxon>Xylanibacter</taxon>
    </lineage>
</organism>
<dbReference type="Pfam" id="PF03065">
    <property type="entry name" value="Glyco_hydro_57"/>
    <property type="match status" value="1"/>
</dbReference>
<evidence type="ECO:0000256" key="1">
    <source>
        <dbReference type="ARBA" id="ARBA00006821"/>
    </source>
</evidence>
<dbReference type="CDD" id="cd10795">
    <property type="entry name" value="GH57N_MJA1_like"/>
    <property type="match status" value="1"/>
</dbReference>
<sequence length="471" mass="53320">MRTICLYFEIHQIIHLKRYRFFDIGTDHYYYDDYENERSIGDIAERSYIPALNTLLEMIKDNGQYFKVAFSISGVGMEQLEMHAPHVIEKLQELNETGCVEFLAEPYSHGLSSLANEITFADDVKKQCVKMEEYFGKKPTVLRNSSLIYSDDIGGQVAAMGFKGMLTEGAKHVLGWKSPHYVYNCNIAPELKLLLRDVNLSDDISLRFSNSEWEGYPLFADNYINRIASLPEGEQVINIFMELSALGIAQPLSSNILEFLRAIPSCAKAKGITFATPGEICQKAKSVGALDVPDTLSWVDEERDVSCWLGNAMQREAFNKLYSVADRVRIANDSRICQDWDYLQASNNFRFMTTKASNVGLDRGIYSDPFDAFTNYMNILGDFINRVNSLYPDEIDNEELNALLTTIKNQGDEIEMKDKEIIRLKAKIEKIQASDEKVKGKAEKAKAVKTVAKKTPGRKKAVSASVKEEKK</sequence>
<dbReference type="RefSeq" id="WP_172277545.1">
    <property type="nucleotide sequence ID" value="NZ_CASGMU010000026.1"/>
</dbReference>
<dbReference type="InterPro" id="IPR004300">
    <property type="entry name" value="Glyco_hydro_57_N"/>
</dbReference>
<proteinExistence type="inferred from homology"/>
<dbReference type="EMBL" id="JABKKF010000021">
    <property type="protein sequence ID" value="NPD93251.1"/>
    <property type="molecule type" value="Genomic_DNA"/>
</dbReference>
<dbReference type="Proteomes" id="UP000714420">
    <property type="component" value="Unassembled WGS sequence"/>
</dbReference>
<dbReference type="InterPro" id="IPR052046">
    <property type="entry name" value="GH57_Enzymes"/>
</dbReference>